<comment type="caution">
    <text evidence="1">The sequence shown here is derived from an EMBL/GenBank/DDBJ whole genome shotgun (WGS) entry which is preliminary data.</text>
</comment>
<accession>A0AAN9LTK4</accession>
<keyword evidence="2" id="KW-1185">Reference proteome</keyword>
<organism evidence="1 2">
    <name type="scientific">Canavalia gladiata</name>
    <name type="common">Sword bean</name>
    <name type="synonym">Dolichos gladiatus</name>
    <dbReference type="NCBI Taxonomy" id="3824"/>
    <lineage>
        <taxon>Eukaryota</taxon>
        <taxon>Viridiplantae</taxon>
        <taxon>Streptophyta</taxon>
        <taxon>Embryophyta</taxon>
        <taxon>Tracheophyta</taxon>
        <taxon>Spermatophyta</taxon>
        <taxon>Magnoliopsida</taxon>
        <taxon>eudicotyledons</taxon>
        <taxon>Gunneridae</taxon>
        <taxon>Pentapetalae</taxon>
        <taxon>rosids</taxon>
        <taxon>fabids</taxon>
        <taxon>Fabales</taxon>
        <taxon>Fabaceae</taxon>
        <taxon>Papilionoideae</taxon>
        <taxon>50 kb inversion clade</taxon>
        <taxon>NPAAA clade</taxon>
        <taxon>indigoferoid/millettioid clade</taxon>
        <taxon>Phaseoleae</taxon>
        <taxon>Canavalia</taxon>
    </lineage>
</organism>
<name>A0AAN9LTK4_CANGL</name>
<dbReference type="Proteomes" id="UP001367508">
    <property type="component" value="Unassembled WGS sequence"/>
</dbReference>
<dbReference type="AlphaFoldDB" id="A0AAN9LTK4"/>
<gene>
    <name evidence="1" type="ORF">VNO77_20454</name>
</gene>
<evidence type="ECO:0000313" key="2">
    <source>
        <dbReference type="Proteomes" id="UP001367508"/>
    </source>
</evidence>
<evidence type="ECO:0000313" key="1">
    <source>
        <dbReference type="EMBL" id="KAK7339772.1"/>
    </source>
</evidence>
<dbReference type="EMBL" id="JAYMYQ010000004">
    <property type="protein sequence ID" value="KAK7339772.1"/>
    <property type="molecule type" value="Genomic_DNA"/>
</dbReference>
<reference evidence="1 2" key="1">
    <citation type="submission" date="2024-01" db="EMBL/GenBank/DDBJ databases">
        <title>The genomes of 5 underutilized Papilionoideae crops provide insights into root nodulation and disease resistanc.</title>
        <authorList>
            <person name="Jiang F."/>
        </authorList>
    </citation>
    <scope>NUCLEOTIDE SEQUENCE [LARGE SCALE GENOMIC DNA]</scope>
    <source>
        <strain evidence="1">LVBAO_FW01</strain>
        <tissue evidence="1">Leaves</tissue>
    </source>
</reference>
<sequence length="66" mass="7291">MRIKTVMQDLGDCLGVKVHACVVPVFSNHIGNELVVSRSETLSFELASNMHIQDLDFLYVALKVAS</sequence>
<proteinExistence type="predicted"/>
<protein>
    <submittedName>
        <fullName evidence="1">Uncharacterized protein</fullName>
    </submittedName>
</protein>